<dbReference type="EMBL" id="VOMB01000023">
    <property type="protein sequence ID" value="MBU9766547.1"/>
    <property type="molecule type" value="Genomic_DNA"/>
</dbReference>
<gene>
    <name evidence="1" type="ORF">FR943_22225</name>
</gene>
<dbReference type="Proteomes" id="UP000812982">
    <property type="component" value="Unassembled WGS sequence"/>
</dbReference>
<evidence type="ECO:0000313" key="2">
    <source>
        <dbReference type="Proteomes" id="UP000812982"/>
    </source>
</evidence>
<dbReference type="InterPro" id="IPR016516">
    <property type="entry name" value="UCP07580"/>
</dbReference>
<dbReference type="PANTHER" id="PTHR39456">
    <property type="entry name" value="METAL-DEPENDENT HYDROLASE"/>
    <property type="match status" value="1"/>
</dbReference>
<dbReference type="GO" id="GO:0016787">
    <property type="term" value="F:hydrolase activity"/>
    <property type="evidence" value="ECO:0007669"/>
    <property type="project" value="UniProtKB-KW"/>
</dbReference>
<name>A0ABS6KSJ7_9MYCO</name>
<sequence>MTDLEVRRPKFDFTGDVPWEWNPANPQFSFFMNATSIIAICFEQMIVAAVQEAKPLITDPEAAAEATAFLRQEAQHSSTHRKHVTALIRRYPGLQHTLDAAIASFEELTATTPVKHRLAYIADLEATFTPSFKMMLDNEETLFRPGDERVASLFIWHFVEEVEHRSSALLIYDAAIGDRWYRIRALPAVVRHLMGIMRLIADGVNEHVPQADRKVDARTLLPGFGFRETWRHRLPFGRRTAVPGAFATVPRRQRLAAAGRVLLSQTPYHDPTHTPLPELADRWFARWDSGADVTRWYTSQPAN</sequence>
<accession>A0ABS6KSJ7</accession>
<protein>
    <submittedName>
        <fullName evidence="1">Metal-dependent hydrolase</fullName>
    </submittedName>
</protein>
<dbReference type="Pfam" id="PF10118">
    <property type="entry name" value="Metal_hydrol"/>
    <property type="match status" value="1"/>
</dbReference>
<comment type="caution">
    <text evidence="1">The sequence shown here is derived from an EMBL/GenBank/DDBJ whole genome shotgun (WGS) entry which is preliminary data.</text>
</comment>
<dbReference type="PANTHER" id="PTHR39456:SF1">
    <property type="entry name" value="METAL-DEPENDENT HYDROLASE"/>
    <property type="match status" value="1"/>
</dbReference>
<keyword evidence="1" id="KW-0378">Hydrolase</keyword>
<evidence type="ECO:0000313" key="1">
    <source>
        <dbReference type="EMBL" id="MBU9766547.1"/>
    </source>
</evidence>
<reference evidence="1 2" key="1">
    <citation type="journal article" date="2021" name="Sci. Rep.">
        <title>Phenotypic and genomic hallmarks of a novel, potentially pathogenic rapidly growing Mycobacterium species related to the Mycobacterium fortuitum complex.</title>
        <authorList>
            <person name="Gharbi R."/>
            <person name="Khanna V."/>
            <person name="Frigui W."/>
            <person name="Mhenni B."/>
            <person name="Brosch R."/>
            <person name="Mardassi H."/>
        </authorList>
    </citation>
    <scope>NUCLEOTIDE SEQUENCE [LARGE SCALE GENOMIC DNA]</scope>
    <source>
        <strain evidence="1 2">TNTM28</strain>
    </source>
</reference>
<organism evidence="1 2">
    <name type="scientific">[Mycobacterium] fortunisiensis</name>
    <dbReference type="NCBI Taxonomy" id="2600579"/>
    <lineage>
        <taxon>Bacteria</taxon>
        <taxon>Bacillati</taxon>
        <taxon>Actinomycetota</taxon>
        <taxon>Actinomycetes</taxon>
        <taxon>Mycobacteriales</taxon>
        <taxon>Mycobacteriaceae</taxon>
        <taxon>Mycolicibacterium</taxon>
    </lineage>
</organism>
<dbReference type="RefSeq" id="WP_217160388.1">
    <property type="nucleotide sequence ID" value="NZ_VOMB01000023.1"/>
</dbReference>
<proteinExistence type="predicted"/>
<keyword evidence="2" id="KW-1185">Reference proteome</keyword>